<dbReference type="STRING" id="1548547.BA177_06145"/>
<sequence>MPWEERPISKERWTRLRAKLMAQSFSGHRPCEWWKYESPEPLRGNETLQLYRMGELSGEELRAVTKRWAEHEERIAQLQWYVTGHENNQAVGLDGHEGYLAWRRFYGIPDELFPPRSDKELIALRQMRRKSTNDS</sequence>
<protein>
    <submittedName>
        <fullName evidence="1">Uncharacterized protein</fullName>
    </submittedName>
</protein>
<name>A0A193LEA7_9GAMM</name>
<evidence type="ECO:0000313" key="1">
    <source>
        <dbReference type="EMBL" id="ANO50842.1"/>
    </source>
</evidence>
<accession>A0A193LEA7</accession>
<proteinExistence type="predicted"/>
<evidence type="ECO:0000313" key="2">
    <source>
        <dbReference type="Proteomes" id="UP000092695"/>
    </source>
</evidence>
<organism evidence="1 2">
    <name type="scientific">Woeseia oceani</name>
    <dbReference type="NCBI Taxonomy" id="1548547"/>
    <lineage>
        <taxon>Bacteria</taxon>
        <taxon>Pseudomonadati</taxon>
        <taxon>Pseudomonadota</taxon>
        <taxon>Gammaproteobacteria</taxon>
        <taxon>Woeseiales</taxon>
        <taxon>Woeseiaceae</taxon>
        <taxon>Woeseia</taxon>
    </lineage>
</organism>
<keyword evidence="2" id="KW-1185">Reference proteome</keyword>
<dbReference type="KEGG" id="woc:BA177_06145"/>
<reference evidence="1 2" key="1">
    <citation type="submission" date="2016-06" db="EMBL/GenBank/DDBJ databases">
        <title>Complete genome sequence of a deep-branching marine Gamma Proteobacterium Woeseia oceani type strain XK5.</title>
        <authorList>
            <person name="Mu D."/>
            <person name="Du Z."/>
        </authorList>
    </citation>
    <scope>NUCLEOTIDE SEQUENCE [LARGE SCALE GENOMIC DNA]</scope>
    <source>
        <strain evidence="1 2">XK5</strain>
    </source>
</reference>
<gene>
    <name evidence="1" type="ORF">BA177_06145</name>
</gene>
<dbReference type="EMBL" id="CP016268">
    <property type="protein sequence ID" value="ANO50842.1"/>
    <property type="molecule type" value="Genomic_DNA"/>
</dbReference>
<dbReference type="AlphaFoldDB" id="A0A193LEA7"/>
<dbReference type="Proteomes" id="UP000092695">
    <property type="component" value="Chromosome"/>
</dbReference>